<feature type="transmembrane region" description="Helical" evidence="7">
    <location>
        <begin position="276"/>
        <end position="297"/>
    </location>
</feature>
<evidence type="ECO:0000256" key="1">
    <source>
        <dbReference type="ARBA" id="ARBA00004141"/>
    </source>
</evidence>
<feature type="transmembrane region" description="Helical" evidence="7">
    <location>
        <begin position="92"/>
        <end position="112"/>
    </location>
</feature>
<feature type="transmembrane region" description="Helical" evidence="7">
    <location>
        <begin position="335"/>
        <end position="356"/>
    </location>
</feature>
<keyword evidence="3" id="KW-1003">Cell membrane</keyword>
<accession>C2E3B4</accession>
<dbReference type="AlphaFoldDB" id="C2E3B4"/>
<feature type="transmembrane region" description="Helical" evidence="7">
    <location>
        <begin position="28"/>
        <end position="50"/>
    </location>
</feature>
<comment type="subcellular location">
    <subcellularLocation>
        <location evidence="1">Membrane</location>
        <topology evidence="1">Multi-pass membrane protein</topology>
    </subcellularLocation>
</comment>
<dbReference type="GO" id="GO:0016020">
    <property type="term" value="C:membrane"/>
    <property type="evidence" value="ECO:0007669"/>
    <property type="project" value="UniProtKB-SubCell"/>
</dbReference>
<evidence type="ECO:0000256" key="5">
    <source>
        <dbReference type="ARBA" id="ARBA00022989"/>
    </source>
</evidence>
<dbReference type="Proteomes" id="UP000003491">
    <property type="component" value="Unassembled WGS sequence"/>
</dbReference>
<evidence type="ECO:0000256" key="2">
    <source>
        <dbReference type="ARBA" id="ARBA00022448"/>
    </source>
</evidence>
<feature type="transmembrane region" description="Helical" evidence="7">
    <location>
        <begin position="156"/>
        <end position="177"/>
    </location>
</feature>
<comment type="caution">
    <text evidence="8">The sequence shown here is derived from an EMBL/GenBank/DDBJ whole genome shotgun (WGS) entry which is preliminary data.</text>
</comment>
<dbReference type="HOGENOM" id="CLU_056175_0_0_9"/>
<dbReference type="Pfam" id="PF03547">
    <property type="entry name" value="Mem_trans"/>
    <property type="match status" value="1"/>
</dbReference>
<keyword evidence="5 7" id="KW-1133">Transmembrane helix</keyword>
<proteinExistence type="predicted"/>
<reference evidence="8 9" key="1">
    <citation type="submission" date="2009-01" db="EMBL/GenBank/DDBJ databases">
        <authorList>
            <person name="Qin X."/>
            <person name="Bachman B."/>
            <person name="Battles P."/>
            <person name="Bell A."/>
            <person name="Bess C."/>
            <person name="Bickham C."/>
            <person name="Chaboub L."/>
            <person name="Chen D."/>
            <person name="Coyle M."/>
            <person name="Deiros D.R."/>
            <person name="Dinh H."/>
            <person name="Forbes L."/>
            <person name="Fowler G."/>
            <person name="Francisco L."/>
            <person name="Fu Q."/>
            <person name="Gubbala S."/>
            <person name="Hale W."/>
            <person name="Han Y."/>
            <person name="Hemphill L."/>
            <person name="Highlander S.K."/>
            <person name="Hirani K."/>
            <person name="Hogues M."/>
            <person name="Jackson L."/>
            <person name="Jakkamsetti A."/>
            <person name="Javaid M."/>
            <person name="Jiang H."/>
            <person name="Korchina V."/>
            <person name="Kovar C."/>
            <person name="Lara F."/>
            <person name="Lee S."/>
            <person name="Mata R."/>
            <person name="Mathew T."/>
            <person name="Moen C."/>
            <person name="Morales K."/>
            <person name="Munidasa M."/>
            <person name="Nazareth L."/>
            <person name="Ngo R."/>
            <person name="Nguyen L."/>
            <person name="Okwuonu G."/>
            <person name="Ongeri F."/>
            <person name="Patil S."/>
            <person name="Petrosino J."/>
            <person name="Pham C."/>
            <person name="Pham P."/>
            <person name="Pu L.-L."/>
            <person name="Puazo M."/>
            <person name="Raj R."/>
            <person name="Reid J."/>
            <person name="Rouhana J."/>
            <person name="Saada N."/>
            <person name="Shang Y."/>
            <person name="Simmons D."/>
            <person name="Thornton R."/>
            <person name="Warren J."/>
            <person name="Weissenberger G."/>
            <person name="Zhang J."/>
            <person name="Zhang L."/>
            <person name="Zhou C."/>
            <person name="Zhu D."/>
            <person name="Muzny D."/>
            <person name="Worley K."/>
            <person name="Gibbs R."/>
        </authorList>
    </citation>
    <scope>NUCLEOTIDE SEQUENCE [LARGE SCALE GENOMIC DNA]</scope>
    <source>
        <strain evidence="8 9">ATCC 33200</strain>
    </source>
</reference>
<dbReference type="GO" id="GO:0055085">
    <property type="term" value="P:transmembrane transport"/>
    <property type="evidence" value="ECO:0007669"/>
    <property type="project" value="InterPro"/>
</dbReference>
<feature type="transmembrane region" description="Helical" evidence="7">
    <location>
        <begin position="62"/>
        <end position="80"/>
    </location>
</feature>
<gene>
    <name evidence="8" type="ORF">HMPREF0528_0238</name>
</gene>
<dbReference type="EMBL" id="ACGR01000023">
    <property type="protein sequence ID" value="EEJ60575.1"/>
    <property type="molecule type" value="Genomic_DNA"/>
</dbReference>
<feature type="transmembrane region" description="Helical" evidence="7">
    <location>
        <begin position="124"/>
        <end position="144"/>
    </location>
</feature>
<name>C2E3B4_LACJH</name>
<sequence>MKITPSGNIRLVRREILDWSDYERGIEMISILINDIIPILVIMLLGYLCGKFYFFDNDQRQGLNKLVLDIALPAALFISIVKATRKMFAQDIVLTLISIVGVVGLFMLSYYLDKLFFHRTTQQAAVCALIAGSPTIGFLGFAVLDPIYGNNATTNLVIGIVSIVVNAITIPLGLALINRGQALTKKKAASNSNNKGTKVEVEDIKGKGPNKTKKKVMVTIPDGVPVTDAEAKALKEKGIEREIDLACAEIADHADEPHKQMNPTVKSVINAIKQPVAAAPLIAVIFVLIGIRIPTSWAPTFDLIAKANAGVAVLAAGLALSTVKFSINKEVIWNTFFRLFLTPAVIVAAAYICGMGSDPTKISMLCLATGLPPAFSGIIISSRYNIYVKEGASSVAVSTVFFAVSCIFWIWLLPILAHMF</sequence>
<protein>
    <submittedName>
        <fullName evidence="8">Transporter, auxin efflux carrier (AEC) family protein</fullName>
    </submittedName>
</protein>
<evidence type="ECO:0000313" key="9">
    <source>
        <dbReference type="Proteomes" id="UP000003491"/>
    </source>
</evidence>
<feature type="transmembrane region" description="Helical" evidence="7">
    <location>
        <begin position="362"/>
        <end position="380"/>
    </location>
</feature>
<evidence type="ECO:0000256" key="6">
    <source>
        <dbReference type="ARBA" id="ARBA00023136"/>
    </source>
</evidence>
<evidence type="ECO:0000256" key="7">
    <source>
        <dbReference type="SAM" id="Phobius"/>
    </source>
</evidence>
<evidence type="ECO:0000256" key="4">
    <source>
        <dbReference type="ARBA" id="ARBA00022692"/>
    </source>
</evidence>
<evidence type="ECO:0000313" key="8">
    <source>
        <dbReference type="EMBL" id="EEJ60575.1"/>
    </source>
</evidence>
<keyword evidence="2" id="KW-0813">Transport</keyword>
<keyword evidence="4 7" id="KW-0812">Transmembrane</keyword>
<organism evidence="8 9">
    <name type="scientific">Lactobacillus johnsonii ATCC 33200</name>
    <dbReference type="NCBI Taxonomy" id="525330"/>
    <lineage>
        <taxon>Bacteria</taxon>
        <taxon>Bacillati</taxon>
        <taxon>Bacillota</taxon>
        <taxon>Bacilli</taxon>
        <taxon>Lactobacillales</taxon>
        <taxon>Lactobacillaceae</taxon>
        <taxon>Lactobacillus</taxon>
    </lineage>
</organism>
<evidence type="ECO:0000256" key="3">
    <source>
        <dbReference type="ARBA" id="ARBA00022475"/>
    </source>
</evidence>
<dbReference type="PANTHER" id="PTHR36838">
    <property type="entry name" value="AUXIN EFFLUX CARRIER FAMILY PROTEIN"/>
    <property type="match status" value="1"/>
</dbReference>
<dbReference type="InterPro" id="IPR004776">
    <property type="entry name" value="Mem_transp_PIN-like"/>
</dbReference>
<dbReference type="PANTHER" id="PTHR36838:SF1">
    <property type="entry name" value="SLR1864 PROTEIN"/>
    <property type="match status" value="1"/>
</dbReference>
<keyword evidence="6 7" id="KW-0472">Membrane</keyword>
<feature type="transmembrane region" description="Helical" evidence="7">
    <location>
        <begin position="392"/>
        <end position="412"/>
    </location>
</feature>
<feature type="transmembrane region" description="Helical" evidence="7">
    <location>
        <begin position="303"/>
        <end position="323"/>
    </location>
</feature>